<name>A0ABR4F2Z8_9PEZI</name>
<dbReference type="Pfam" id="PF04387">
    <property type="entry name" value="PTPLA"/>
    <property type="match status" value="1"/>
</dbReference>
<feature type="transmembrane region" description="Helical" evidence="14">
    <location>
        <begin position="107"/>
        <end position="131"/>
    </location>
</feature>
<evidence type="ECO:0000256" key="14">
    <source>
        <dbReference type="RuleBase" id="RU363109"/>
    </source>
</evidence>
<evidence type="ECO:0000256" key="3">
    <source>
        <dbReference type="ARBA" id="ARBA00007811"/>
    </source>
</evidence>
<keyword evidence="11 14" id="KW-0275">Fatty acid biosynthesis</keyword>
<organism evidence="16 17">
    <name type="scientific">Diaporthe vaccinii</name>
    <dbReference type="NCBI Taxonomy" id="105482"/>
    <lineage>
        <taxon>Eukaryota</taxon>
        <taxon>Fungi</taxon>
        <taxon>Dikarya</taxon>
        <taxon>Ascomycota</taxon>
        <taxon>Pezizomycotina</taxon>
        <taxon>Sordariomycetes</taxon>
        <taxon>Sordariomycetidae</taxon>
        <taxon>Diaporthales</taxon>
        <taxon>Diaporthaceae</taxon>
        <taxon>Diaporthe</taxon>
        <taxon>Diaporthe eres species complex</taxon>
    </lineage>
</organism>
<keyword evidence="7 14" id="KW-0276">Fatty acid metabolism</keyword>
<evidence type="ECO:0000256" key="13">
    <source>
        <dbReference type="ARBA" id="ARBA00036671"/>
    </source>
</evidence>
<evidence type="ECO:0000256" key="2">
    <source>
        <dbReference type="ARBA" id="ARBA00005194"/>
    </source>
</evidence>
<keyword evidence="6 14" id="KW-0812">Transmembrane</keyword>
<comment type="function">
    <text evidence="14">Catalyzes the third of the four reactions of the long-chain fatty acids elongation cycle. This endoplasmic reticulum-bound enzymatic process, allows the addition of two carbons to the chain of long- and very long-chain fatty acids/VLCFAs per cycle. This enzyme catalyzes the dehydration of the 3-hydroxyacyl-CoA intermediate into trans-2,3-enoyl-CoA, within each cycle of fatty acid elongation. Thereby, it participates to the production of VLCFAs of different chain lengths that are involved in multiple biological processes as precursors of membrane lipids and lipid mediators.</text>
</comment>
<comment type="caution">
    <text evidence="16">The sequence shown here is derived from an EMBL/GenBank/DDBJ whole genome shotgun (WGS) entry which is preliminary data.</text>
</comment>
<dbReference type="PANTHER" id="PTHR11035:SF3">
    <property type="entry name" value="VERY-LONG-CHAIN (3R)-3-HYDROXYACYL-COA DEHYDRATASE"/>
    <property type="match status" value="1"/>
</dbReference>
<sequence length="318" mass="33844">MTMTLAPGSSGAAGPREETSPGTLLCGTRARPSSTKKKTGSLTPAKLACPLTHAGELIRRASSHNTHNQALLQRRERKDTSDTMAQEDVIKTNVSPRRMSAPKRAYLVAYNAISALLWSVVLGRTVATLAANGLETGPTLVYPAVGEFTKWTQTLAALEIVHSVLGIVRAPLLTTLMQVSSRFALVWGAVHAYPLIAASPAYSSMLLAWSVTEVVRYLFFALSLGARVEPAPLQWMRYSGFFVLYPIGISSELWELLIAARAAAAEGNTVAAAVAVAVMATYLPGAPKLYTHMIKQRRKVLGGGGAAGGAEARGKKTE</sequence>
<evidence type="ECO:0000256" key="7">
    <source>
        <dbReference type="ARBA" id="ARBA00022832"/>
    </source>
</evidence>
<feature type="region of interest" description="Disordered" evidence="15">
    <location>
        <begin position="58"/>
        <end position="91"/>
    </location>
</feature>
<comment type="similarity">
    <text evidence="3 14">Belongs to the very long-chain fatty acids dehydratase HACD family.</text>
</comment>
<feature type="transmembrane region" description="Helical" evidence="14">
    <location>
        <begin position="184"/>
        <end position="202"/>
    </location>
</feature>
<keyword evidence="17" id="KW-1185">Reference proteome</keyword>
<evidence type="ECO:0000256" key="4">
    <source>
        <dbReference type="ARBA" id="ARBA00013122"/>
    </source>
</evidence>
<evidence type="ECO:0000256" key="1">
    <source>
        <dbReference type="ARBA" id="ARBA00004141"/>
    </source>
</evidence>
<feature type="transmembrane region" description="Helical" evidence="14">
    <location>
        <begin position="238"/>
        <end position="264"/>
    </location>
</feature>
<evidence type="ECO:0000256" key="6">
    <source>
        <dbReference type="ARBA" id="ARBA00022692"/>
    </source>
</evidence>
<evidence type="ECO:0000256" key="15">
    <source>
        <dbReference type="SAM" id="MobiDB-lite"/>
    </source>
</evidence>
<keyword evidence="9 14" id="KW-0443">Lipid metabolism</keyword>
<comment type="pathway">
    <text evidence="2 14">Lipid metabolism; fatty acid biosynthesis.</text>
</comment>
<comment type="subcellular location">
    <subcellularLocation>
        <location evidence="14">Endoplasmic reticulum membrane</location>
        <topology evidence="14">Multi-pass membrane protein</topology>
    </subcellularLocation>
    <subcellularLocation>
        <location evidence="1">Membrane</location>
        <topology evidence="1">Multi-pass membrane protein</topology>
    </subcellularLocation>
</comment>
<evidence type="ECO:0000256" key="10">
    <source>
        <dbReference type="ARBA" id="ARBA00023136"/>
    </source>
</evidence>
<gene>
    <name evidence="16" type="ORF">FJTKL_02890</name>
</gene>
<evidence type="ECO:0000256" key="12">
    <source>
        <dbReference type="ARBA" id="ARBA00023239"/>
    </source>
</evidence>
<feature type="transmembrane region" description="Helical" evidence="14">
    <location>
        <begin position="208"/>
        <end position="226"/>
    </location>
</feature>
<keyword evidence="8 14" id="KW-1133">Transmembrane helix</keyword>
<evidence type="ECO:0000256" key="9">
    <source>
        <dbReference type="ARBA" id="ARBA00023098"/>
    </source>
</evidence>
<feature type="transmembrane region" description="Helical" evidence="14">
    <location>
        <begin position="270"/>
        <end position="290"/>
    </location>
</feature>
<dbReference type="EC" id="4.2.1.134" evidence="4 14"/>
<feature type="transmembrane region" description="Helical" evidence="14">
    <location>
        <begin position="151"/>
        <end position="172"/>
    </location>
</feature>
<dbReference type="EMBL" id="JBAWTH010000014">
    <property type="protein sequence ID" value="KAL2289062.1"/>
    <property type="molecule type" value="Genomic_DNA"/>
</dbReference>
<evidence type="ECO:0000313" key="17">
    <source>
        <dbReference type="Proteomes" id="UP001600888"/>
    </source>
</evidence>
<evidence type="ECO:0000313" key="16">
    <source>
        <dbReference type="EMBL" id="KAL2289062.1"/>
    </source>
</evidence>
<dbReference type="InterPro" id="IPR007482">
    <property type="entry name" value="Tyr_Pase-like_PTPLA"/>
</dbReference>
<keyword evidence="12 14" id="KW-0456">Lyase</keyword>
<evidence type="ECO:0000256" key="11">
    <source>
        <dbReference type="ARBA" id="ARBA00023160"/>
    </source>
</evidence>
<keyword evidence="10 14" id="KW-0472">Membrane</keyword>
<keyword evidence="5 14" id="KW-0444">Lipid biosynthesis</keyword>
<feature type="region of interest" description="Disordered" evidence="15">
    <location>
        <begin position="1"/>
        <end position="44"/>
    </location>
</feature>
<comment type="catalytic activity">
    <reaction evidence="13 14">
        <text>a very-long-chain (3R)-3-hydroxyacyl-CoA = a very-long-chain (2E)-enoyl-CoA + H2O</text>
        <dbReference type="Rhea" id="RHEA:45812"/>
        <dbReference type="ChEBI" id="CHEBI:15377"/>
        <dbReference type="ChEBI" id="CHEBI:83728"/>
        <dbReference type="ChEBI" id="CHEBI:85440"/>
        <dbReference type="EC" id="4.2.1.134"/>
    </reaction>
</comment>
<dbReference type="PANTHER" id="PTHR11035">
    <property type="entry name" value="VERY-LONG-CHAIN (3R)-3-HYDROXYACYL-COA DEHYDRATASE"/>
    <property type="match status" value="1"/>
</dbReference>
<reference evidence="16 17" key="1">
    <citation type="submission" date="2024-03" db="EMBL/GenBank/DDBJ databases">
        <title>A high-quality draft genome sequence of Diaporthe vaccinii, a causative agent of upright dieback and viscid rot disease in cranberry plants.</title>
        <authorList>
            <person name="Sarrasin M."/>
            <person name="Lang B.F."/>
            <person name="Burger G."/>
        </authorList>
    </citation>
    <scope>NUCLEOTIDE SEQUENCE [LARGE SCALE GENOMIC DNA]</scope>
    <source>
        <strain evidence="16 17">IS7</strain>
    </source>
</reference>
<keyword evidence="14" id="KW-0256">Endoplasmic reticulum</keyword>
<accession>A0ABR4F2Z8</accession>
<evidence type="ECO:0000256" key="8">
    <source>
        <dbReference type="ARBA" id="ARBA00022989"/>
    </source>
</evidence>
<dbReference type="Proteomes" id="UP001600888">
    <property type="component" value="Unassembled WGS sequence"/>
</dbReference>
<evidence type="ECO:0000256" key="5">
    <source>
        <dbReference type="ARBA" id="ARBA00022516"/>
    </source>
</evidence>
<protein>
    <recommendedName>
        <fullName evidence="4 14">Very-long-chain (3R)-3-hydroxyacyl-CoA dehydratase</fullName>
        <ecNumber evidence="4 14">4.2.1.134</ecNumber>
    </recommendedName>
</protein>
<proteinExistence type="inferred from homology"/>